<dbReference type="EMBL" id="CP001684">
    <property type="protein sequence ID" value="ACV22477.1"/>
    <property type="molecule type" value="Genomic_DNA"/>
</dbReference>
<name>C7N6E2_SLAHD</name>
<dbReference type="AlphaFoldDB" id="C7N6E2"/>
<dbReference type="HOGENOM" id="CLU_061281_2_3_11"/>
<reference evidence="3 4" key="1">
    <citation type="journal article" date="2009" name="Stand. Genomic Sci.">
        <title>Complete genome sequence of Slackia heliotrinireducens type strain (RHS 1).</title>
        <authorList>
            <person name="Pukall R."/>
            <person name="Lapidus A."/>
            <person name="Nolan M."/>
            <person name="Copeland A."/>
            <person name="Glavina Del Rio T."/>
            <person name="Lucas S."/>
            <person name="Chen F."/>
            <person name="Tice H."/>
            <person name="Cheng J.F."/>
            <person name="Chertkov O."/>
            <person name="Bruce D."/>
            <person name="Goodwin L."/>
            <person name="Kuske C."/>
            <person name="Brettin T."/>
            <person name="Detter J.C."/>
            <person name="Han C."/>
            <person name="Pitluck S."/>
            <person name="Pati A."/>
            <person name="Mavrommatis K."/>
            <person name="Ivanova N."/>
            <person name="Ovchinnikova G."/>
            <person name="Chen A."/>
            <person name="Palaniappan K."/>
            <person name="Schneider S."/>
            <person name="Rohde M."/>
            <person name="Chain P."/>
            <person name="D'haeseleer P."/>
            <person name="Goker M."/>
            <person name="Bristow J."/>
            <person name="Eisen J.A."/>
            <person name="Markowitz V."/>
            <person name="Kyrpides N.C."/>
            <person name="Klenk H.P."/>
            <person name="Hugenholtz P."/>
        </authorList>
    </citation>
    <scope>NUCLEOTIDE SEQUENCE [LARGE SCALE GENOMIC DNA]</scope>
    <source>
        <strain evidence="4">ATCC 29202 / DSM 20476 / NCTC 11029 / RHS 1</strain>
    </source>
</reference>
<dbReference type="SUPFAM" id="SSF53448">
    <property type="entry name" value="Nucleotide-diphospho-sugar transferases"/>
    <property type="match status" value="1"/>
</dbReference>
<evidence type="ECO:0000256" key="1">
    <source>
        <dbReference type="ARBA" id="ARBA00022679"/>
    </source>
</evidence>
<dbReference type="GO" id="GO:0005829">
    <property type="term" value="C:cytosol"/>
    <property type="evidence" value="ECO:0007669"/>
    <property type="project" value="TreeGrafter"/>
</dbReference>
<dbReference type="GO" id="GO:0070567">
    <property type="term" value="F:cytidylyltransferase activity"/>
    <property type="evidence" value="ECO:0007669"/>
    <property type="project" value="InterPro"/>
</dbReference>
<gene>
    <name evidence="3" type="ordered locus">Shel_14570</name>
</gene>
<dbReference type="STRING" id="471855.Shel_14570"/>
<sequence length="228" mass="25424">MMGGSGTRFGADVPKQFVEVEGKPTFSYLVEKYAELGFADYTVIVCHRKWVDFTDKWIADLGLEGFDYCVVPGGSSRSESVKNGLTKVAEMATDDDIVFIHDTTHPYVDAAHLGDLSSAAANFGGATMAECQYDTVYGMDPESKELVSVIPRQTVVTGASPEAFKFGLIWPIYKEMDEEHLELYTSAGALALAHDIKMKIVPTDLINLKITYRHDMDAFRELFHNYYF</sequence>
<protein>
    <submittedName>
        <fullName evidence="3">4-diphosphocytidyl-2-methyl-D-erythritol synthase</fullName>
    </submittedName>
</protein>
<dbReference type="Proteomes" id="UP000002026">
    <property type="component" value="Chromosome"/>
</dbReference>
<dbReference type="InterPro" id="IPR029044">
    <property type="entry name" value="Nucleotide-diphossugar_trans"/>
</dbReference>
<dbReference type="KEGG" id="shi:Shel_14570"/>
<dbReference type="eggNOG" id="COG1211">
    <property type="taxonomic scope" value="Bacteria"/>
</dbReference>
<dbReference type="PANTHER" id="PTHR43015:SF1">
    <property type="entry name" value="D-RIBITOL-5-PHOSPHATE CYTIDYLYLTRANSFERASE"/>
    <property type="match status" value="1"/>
</dbReference>
<dbReference type="Gene3D" id="3.90.550.10">
    <property type="entry name" value="Spore Coat Polysaccharide Biosynthesis Protein SpsA, Chain A"/>
    <property type="match status" value="1"/>
</dbReference>
<dbReference type="InterPro" id="IPR034683">
    <property type="entry name" value="IspD/TarI"/>
</dbReference>
<evidence type="ECO:0000313" key="4">
    <source>
        <dbReference type="Proteomes" id="UP000002026"/>
    </source>
</evidence>
<accession>C7N6E2</accession>
<dbReference type="Pfam" id="PF01128">
    <property type="entry name" value="IspD"/>
    <property type="match status" value="1"/>
</dbReference>
<keyword evidence="4" id="KW-1185">Reference proteome</keyword>
<evidence type="ECO:0000256" key="2">
    <source>
        <dbReference type="ARBA" id="ARBA00022695"/>
    </source>
</evidence>
<evidence type="ECO:0000313" key="3">
    <source>
        <dbReference type="EMBL" id="ACV22477.1"/>
    </source>
</evidence>
<keyword evidence="2" id="KW-0548">Nucleotidyltransferase</keyword>
<proteinExistence type="predicted"/>
<dbReference type="PANTHER" id="PTHR43015">
    <property type="entry name" value="D-RIBITOL-5-PHOSPHATE CYTIDYLYLTRANSFERASE"/>
    <property type="match status" value="1"/>
</dbReference>
<keyword evidence="1" id="KW-0808">Transferase</keyword>
<organism evidence="3 4">
    <name type="scientific">Slackia heliotrinireducens (strain ATCC 29202 / DSM 20476 / NCTC 11029 / RHS 1)</name>
    <name type="common">Peptococcus heliotrinreducens</name>
    <dbReference type="NCBI Taxonomy" id="471855"/>
    <lineage>
        <taxon>Bacteria</taxon>
        <taxon>Bacillati</taxon>
        <taxon>Actinomycetota</taxon>
        <taxon>Coriobacteriia</taxon>
        <taxon>Eggerthellales</taxon>
        <taxon>Eggerthellaceae</taxon>
        <taxon>Slackia</taxon>
    </lineage>
</organism>